<name>A0A9X8R498_9CORY</name>
<proteinExistence type="predicted"/>
<evidence type="ECO:0000313" key="2">
    <source>
        <dbReference type="EMBL" id="SIQ32697.1"/>
    </source>
</evidence>
<feature type="transmembrane region" description="Helical" evidence="1">
    <location>
        <begin position="171"/>
        <end position="191"/>
    </location>
</feature>
<dbReference type="Pfam" id="PF05145">
    <property type="entry name" value="AbrB"/>
    <property type="match status" value="1"/>
</dbReference>
<dbReference type="AlphaFoldDB" id="A0A9X8R498"/>
<accession>A0A9X8R498</accession>
<dbReference type="PIRSF" id="PIRSF038991">
    <property type="entry name" value="Protein_AbrB"/>
    <property type="match status" value="1"/>
</dbReference>
<feature type="transmembrane region" description="Helical" evidence="1">
    <location>
        <begin position="222"/>
        <end position="243"/>
    </location>
</feature>
<keyword evidence="1" id="KW-0472">Membrane</keyword>
<feature type="transmembrane region" description="Helical" evidence="1">
    <location>
        <begin position="79"/>
        <end position="100"/>
    </location>
</feature>
<keyword evidence="1" id="KW-1133">Transmembrane helix</keyword>
<dbReference type="PANTHER" id="PTHR38457">
    <property type="entry name" value="REGULATOR ABRB-RELATED"/>
    <property type="match status" value="1"/>
</dbReference>
<dbReference type="GO" id="GO:0010468">
    <property type="term" value="P:regulation of gene expression"/>
    <property type="evidence" value="ECO:0007669"/>
    <property type="project" value="InterPro"/>
</dbReference>
<dbReference type="InterPro" id="IPR007820">
    <property type="entry name" value="AbrB_fam"/>
</dbReference>
<dbReference type="EMBL" id="FTMH01000011">
    <property type="protein sequence ID" value="SIQ32697.1"/>
    <property type="molecule type" value="Genomic_DNA"/>
</dbReference>
<keyword evidence="3" id="KW-1185">Reference proteome</keyword>
<reference evidence="2 3" key="1">
    <citation type="submission" date="2017-01" db="EMBL/GenBank/DDBJ databases">
        <authorList>
            <person name="Varghese N."/>
            <person name="Submissions S."/>
        </authorList>
    </citation>
    <scope>NUCLEOTIDE SEQUENCE [LARGE SCALE GENOMIC DNA]</scope>
    <source>
        <strain evidence="2 3">DSM 44280</strain>
    </source>
</reference>
<feature type="transmembrane region" description="Helical" evidence="1">
    <location>
        <begin position="295"/>
        <end position="321"/>
    </location>
</feature>
<dbReference type="InterPro" id="IPR017516">
    <property type="entry name" value="AbrB_dup"/>
</dbReference>
<gene>
    <name evidence="2" type="ORF">SAMN05421802_11137</name>
</gene>
<dbReference type="NCBIfam" id="TIGR03082">
    <property type="entry name" value="Gneg_AbrB_dup"/>
    <property type="match status" value="1"/>
</dbReference>
<dbReference type="Proteomes" id="UP000185547">
    <property type="component" value="Unassembled WGS sequence"/>
</dbReference>
<comment type="caution">
    <text evidence="2">The sequence shown here is derived from an EMBL/GenBank/DDBJ whole genome shotgun (WGS) entry which is preliminary data.</text>
</comment>
<evidence type="ECO:0000256" key="1">
    <source>
        <dbReference type="SAM" id="Phobius"/>
    </source>
</evidence>
<evidence type="ECO:0000313" key="3">
    <source>
        <dbReference type="Proteomes" id="UP000185547"/>
    </source>
</evidence>
<dbReference type="PANTHER" id="PTHR38457:SF1">
    <property type="entry name" value="REGULATOR ABRB-RELATED"/>
    <property type="match status" value="1"/>
</dbReference>
<organism evidence="2 3">
    <name type="scientific">Corynebacterium afermentans</name>
    <dbReference type="NCBI Taxonomy" id="38286"/>
    <lineage>
        <taxon>Bacteria</taxon>
        <taxon>Bacillati</taxon>
        <taxon>Actinomycetota</taxon>
        <taxon>Actinomycetes</taxon>
        <taxon>Mycobacteriales</taxon>
        <taxon>Corynebacteriaceae</taxon>
        <taxon>Corynebacterium</taxon>
    </lineage>
</organism>
<feature type="transmembrane region" description="Helical" evidence="1">
    <location>
        <begin position="142"/>
        <end position="159"/>
    </location>
</feature>
<evidence type="ECO:0008006" key="4">
    <source>
        <dbReference type="Google" id="ProtNLM"/>
    </source>
</evidence>
<protein>
    <recommendedName>
        <fullName evidence="4">Ammonia monooxygenase</fullName>
    </recommendedName>
</protein>
<feature type="transmembrane region" description="Helical" evidence="1">
    <location>
        <begin position="198"/>
        <end position="216"/>
    </location>
</feature>
<dbReference type="GO" id="GO:0016020">
    <property type="term" value="C:membrane"/>
    <property type="evidence" value="ECO:0007669"/>
    <property type="project" value="InterPro"/>
</dbReference>
<keyword evidence="1" id="KW-0812">Transmembrane</keyword>
<feature type="transmembrane region" description="Helical" evidence="1">
    <location>
        <begin position="255"/>
        <end position="275"/>
    </location>
</feature>
<sequence>MPHMNRWLVAAPLSAALGLLFGFLGVPAAWILAGILGAGSVALVTQDDLPVNEHLFTFARGTVGVFAALPLVGMNPLPYLLPGVVAGAVVIAMGFAGGLVLANHGVSRETGVLSLLPGGASLMPAIARDVGADIRYVSLSQYLRLLIVSVSLPLVASQFSPATQTELEPYWWMWLLVPALIVCGLFAGKLLRFPNPSVFGPMVLTVLVGALIDVTIVPPQLLSIVGFLAIGWMCGGGLSVPALRRFSRLLPATLAYIAGLMLACAGMGWLMSKWLGLSFYEGYLATSPGALETVLVLATSPAVVALQVIRLIMVILIAGWLPKILSGGEPRS</sequence>